<proteinExistence type="inferred from homology"/>
<reference evidence="8 9" key="1">
    <citation type="submission" date="2023-10" db="EMBL/GenBank/DDBJ databases">
        <title>Two novel species belonging to the OM43/NOR5 clade.</title>
        <authorList>
            <person name="Park M."/>
        </authorList>
    </citation>
    <scope>NUCLEOTIDE SEQUENCE [LARGE SCALE GENOMIC DNA]</scope>
    <source>
        <strain evidence="8 9">IMCC43200</strain>
    </source>
</reference>
<keyword evidence="5 7" id="KW-0472">Membrane</keyword>
<dbReference type="RefSeq" id="WP_407349233.1">
    <property type="nucleotide sequence ID" value="NZ_CP136864.1"/>
</dbReference>
<dbReference type="Proteomes" id="UP001626537">
    <property type="component" value="Chromosome"/>
</dbReference>
<evidence type="ECO:0000256" key="4">
    <source>
        <dbReference type="ARBA" id="ARBA00022989"/>
    </source>
</evidence>
<dbReference type="GO" id="GO:0051301">
    <property type="term" value="P:cell division"/>
    <property type="evidence" value="ECO:0007669"/>
    <property type="project" value="UniProtKB-KW"/>
</dbReference>
<evidence type="ECO:0000256" key="5">
    <source>
        <dbReference type="ARBA" id="ARBA00023136"/>
    </source>
</evidence>
<comment type="subcellular location">
    <subcellularLocation>
        <location evidence="7">Cell inner membrane</location>
        <topology evidence="7">Single-pass type II membrane protein</topology>
    </subcellularLocation>
    <text evidence="7">Localizes to the division septum.</text>
</comment>
<feature type="coiled-coil region" evidence="7">
    <location>
        <begin position="29"/>
        <end position="70"/>
    </location>
</feature>
<dbReference type="InterPro" id="IPR007060">
    <property type="entry name" value="FtsL/DivIC"/>
</dbReference>
<dbReference type="Pfam" id="PF04977">
    <property type="entry name" value="DivIC"/>
    <property type="match status" value="1"/>
</dbReference>
<feature type="topological domain" description="Cytoplasmic" evidence="7">
    <location>
        <begin position="1"/>
        <end position="3"/>
    </location>
</feature>
<dbReference type="NCBIfam" id="NF002058">
    <property type="entry name" value="PRK00888.1"/>
    <property type="match status" value="1"/>
</dbReference>
<keyword evidence="4 7" id="KW-1133">Transmembrane helix</keyword>
<evidence type="ECO:0000313" key="8">
    <source>
        <dbReference type="EMBL" id="WOJ94597.1"/>
    </source>
</evidence>
<organism evidence="8 9">
    <name type="scientific">Congregibacter variabilis</name>
    <dbReference type="NCBI Taxonomy" id="3081200"/>
    <lineage>
        <taxon>Bacteria</taxon>
        <taxon>Pseudomonadati</taxon>
        <taxon>Pseudomonadota</taxon>
        <taxon>Gammaproteobacteria</taxon>
        <taxon>Cellvibrionales</taxon>
        <taxon>Halieaceae</taxon>
        <taxon>Congregibacter</taxon>
    </lineage>
</organism>
<evidence type="ECO:0000256" key="2">
    <source>
        <dbReference type="ARBA" id="ARBA00022618"/>
    </source>
</evidence>
<dbReference type="EMBL" id="CP136864">
    <property type="protein sequence ID" value="WOJ94597.1"/>
    <property type="molecule type" value="Genomic_DNA"/>
</dbReference>
<keyword evidence="6 7" id="KW-0131">Cell cycle</keyword>
<comment type="subunit">
    <text evidence="7">Part of a complex composed of FtsB, FtsL and FtsQ.</text>
</comment>
<evidence type="ECO:0000256" key="6">
    <source>
        <dbReference type="ARBA" id="ARBA00023306"/>
    </source>
</evidence>
<keyword evidence="3 7" id="KW-0812">Transmembrane</keyword>
<feature type="topological domain" description="Periplasmic" evidence="7">
    <location>
        <begin position="22"/>
        <end position="102"/>
    </location>
</feature>
<comment type="similarity">
    <text evidence="7">Belongs to the FtsB family.</text>
</comment>
<dbReference type="PANTHER" id="PTHR37485">
    <property type="entry name" value="CELL DIVISION PROTEIN FTSB"/>
    <property type="match status" value="1"/>
</dbReference>
<keyword evidence="7" id="KW-0175">Coiled coil</keyword>
<evidence type="ECO:0000256" key="3">
    <source>
        <dbReference type="ARBA" id="ARBA00022692"/>
    </source>
</evidence>
<sequence>MRWILLVLLLLLAGLQYRLWWGEGGRLELLQLRQQAQDSQRENAVLRERNEELSRQVMDLKAGNTVLEQRAREELGLTRDDEVYYQFVDPDKLAPKASEPRP</sequence>
<accession>A0ABZ0I4Z3</accession>
<keyword evidence="2 7" id="KW-0132">Cell division</keyword>
<dbReference type="InterPro" id="IPR023081">
    <property type="entry name" value="Cell_div_FtsB"/>
</dbReference>
<comment type="function">
    <text evidence="7">Essential cell division protein. May link together the upstream cell division proteins, which are predominantly cytoplasmic, with the downstream cell division proteins, which are predominantly periplasmic.</text>
</comment>
<evidence type="ECO:0000313" key="9">
    <source>
        <dbReference type="Proteomes" id="UP001626537"/>
    </source>
</evidence>
<evidence type="ECO:0000256" key="1">
    <source>
        <dbReference type="ARBA" id="ARBA00022475"/>
    </source>
</evidence>
<evidence type="ECO:0000256" key="7">
    <source>
        <dbReference type="HAMAP-Rule" id="MF_00599"/>
    </source>
</evidence>
<keyword evidence="7" id="KW-0997">Cell inner membrane</keyword>
<protein>
    <recommendedName>
        <fullName evidence="7">Cell division protein FtsB</fullName>
    </recommendedName>
</protein>
<keyword evidence="1 7" id="KW-1003">Cell membrane</keyword>
<name>A0ABZ0I4Z3_9GAMM</name>
<gene>
    <name evidence="7 8" type="primary">ftsB</name>
    <name evidence="8" type="ORF">R0135_05385</name>
</gene>
<dbReference type="HAMAP" id="MF_00599">
    <property type="entry name" value="FtsB"/>
    <property type="match status" value="1"/>
</dbReference>
<keyword evidence="9" id="KW-1185">Reference proteome</keyword>
<dbReference type="PANTHER" id="PTHR37485:SF1">
    <property type="entry name" value="CELL DIVISION PROTEIN FTSB"/>
    <property type="match status" value="1"/>
</dbReference>